<dbReference type="CDD" id="cd12676">
    <property type="entry name" value="RRM3_Nop4p"/>
    <property type="match status" value="1"/>
</dbReference>
<feature type="coiled-coil region" evidence="6">
    <location>
        <begin position="591"/>
        <end position="618"/>
    </location>
</feature>
<feature type="compositionally biased region" description="Basic and acidic residues" evidence="7">
    <location>
        <begin position="1"/>
        <end position="10"/>
    </location>
</feature>
<dbReference type="InterPro" id="IPR000504">
    <property type="entry name" value="RRM_dom"/>
</dbReference>
<evidence type="ECO:0000256" key="5">
    <source>
        <dbReference type="PROSITE-ProRule" id="PRU00176"/>
    </source>
</evidence>
<accession>A0A8H3M572</accession>
<protein>
    <submittedName>
        <fullName evidence="9">RNA-binding domain-containing protein</fullName>
    </submittedName>
</protein>
<evidence type="ECO:0000256" key="7">
    <source>
        <dbReference type="SAM" id="MobiDB-lite"/>
    </source>
</evidence>
<feature type="domain" description="RRM" evidence="8">
    <location>
        <begin position="662"/>
        <end position="778"/>
    </location>
</feature>
<dbReference type="PANTHER" id="PTHR48039:SF5">
    <property type="entry name" value="RNA-BINDING PROTEIN 28"/>
    <property type="match status" value="1"/>
</dbReference>
<dbReference type="CDD" id="cd12416">
    <property type="entry name" value="RRM4_RBM28_like"/>
    <property type="match status" value="1"/>
</dbReference>
<dbReference type="InterPro" id="IPR051945">
    <property type="entry name" value="RRM_MRD1_RNA_proc_ribogen"/>
</dbReference>
<dbReference type="AlphaFoldDB" id="A0A8H3M572"/>
<organism evidence="9 10">
    <name type="scientific">Rhizophagus clarus</name>
    <dbReference type="NCBI Taxonomy" id="94130"/>
    <lineage>
        <taxon>Eukaryota</taxon>
        <taxon>Fungi</taxon>
        <taxon>Fungi incertae sedis</taxon>
        <taxon>Mucoromycota</taxon>
        <taxon>Glomeromycotina</taxon>
        <taxon>Glomeromycetes</taxon>
        <taxon>Glomerales</taxon>
        <taxon>Glomeraceae</taxon>
        <taxon>Rhizophagus</taxon>
    </lineage>
</organism>
<keyword evidence="4" id="KW-0539">Nucleus</keyword>
<feature type="region of interest" description="Disordered" evidence="7">
    <location>
        <begin position="356"/>
        <end position="451"/>
    </location>
</feature>
<evidence type="ECO:0000313" key="10">
    <source>
        <dbReference type="Proteomes" id="UP000615446"/>
    </source>
</evidence>
<feature type="compositionally biased region" description="Acidic residues" evidence="7">
    <location>
        <begin position="417"/>
        <end position="432"/>
    </location>
</feature>
<dbReference type="PANTHER" id="PTHR48039">
    <property type="entry name" value="RNA-BINDING MOTIF PROTEIN 14B"/>
    <property type="match status" value="1"/>
</dbReference>
<keyword evidence="6" id="KW-0175">Coiled coil</keyword>
<feature type="region of interest" description="Disordered" evidence="7">
    <location>
        <begin position="1"/>
        <end position="24"/>
    </location>
</feature>
<dbReference type="CDD" id="cd12414">
    <property type="entry name" value="RRM2_RBM28_like"/>
    <property type="match status" value="1"/>
</dbReference>
<keyword evidence="3 5" id="KW-0694">RNA-binding</keyword>
<dbReference type="SUPFAM" id="SSF54928">
    <property type="entry name" value="RNA-binding domain, RBD"/>
    <property type="match status" value="4"/>
</dbReference>
<reference evidence="9" key="1">
    <citation type="submission" date="2019-10" db="EMBL/GenBank/DDBJ databases">
        <title>Conservation and host-specific expression of non-tandemly repeated heterogenous ribosome RNA gene in arbuscular mycorrhizal fungi.</title>
        <authorList>
            <person name="Maeda T."/>
            <person name="Kobayashi Y."/>
            <person name="Nakagawa T."/>
            <person name="Ezawa T."/>
            <person name="Yamaguchi K."/>
            <person name="Bino T."/>
            <person name="Nishimoto Y."/>
            <person name="Shigenobu S."/>
            <person name="Kawaguchi M."/>
        </authorList>
    </citation>
    <scope>NUCLEOTIDE SEQUENCE</scope>
    <source>
        <strain evidence="9">HR1</strain>
    </source>
</reference>
<dbReference type="SMART" id="SM00360">
    <property type="entry name" value="RRM"/>
    <property type="match status" value="5"/>
</dbReference>
<dbReference type="Proteomes" id="UP000615446">
    <property type="component" value="Unassembled WGS sequence"/>
</dbReference>
<name>A0A8H3M572_9GLOM</name>
<dbReference type="GO" id="GO:0005730">
    <property type="term" value="C:nucleolus"/>
    <property type="evidence" value="ECO:0007669"/>
    <property type="project" value="TreeGrafter"/>
</dbReference>
<feature type="compositionally biased region" description="Basic and acidic residues" evidence="7">
    <location>
        <begin position="439"/>
        <end position="449"/>
    </location>
</feature>
<feature type="domain" description="RRM" evidence="8">
    <location>
        <begin position="186"/>
        <end position="261"/>
    </location>
</feature>
<dbReference type="InterPro" id="IPR035979">
    <property type="entry name" value="RBD_domain_sf"/>
</dbReference>
<feature type="domain" description="RRM" evidence="8">
    <location>
        <begin position="475"/>
        <end position="554"/>
    </location>
</feature>
<evidence type="ECO:0000256" key="4">
    <source>
        <dbReference type="ARBA" id="ARBA00023242"/>
    </source>
</evidence>
<evidence type="ECO:0000256" key="3">
    <source>
        <dbReference type="ARBA" id="ARBA00022884"/>
    </source>
</evidence>
<dbReference type="CDD" id="cd00590">
    <property type="entry name" value="RRM_SF"/>
    <property type="match status" value="1"/>
</dbReference>
<feature type="compositionally biased region" description="Acidic residues" evidence="7">
    <location>
        <begin position="378"/>
        <end position="409"/>
    </location>
</feature>
<comment type="caution">
    <text evidence="9">The sequence shown here is derived from an EMBL/GenBank/DDBJ whole genome shotgun (WGS) entry which is preliminary data.</text>
</comment>
<feature type="compositionally biased region" description="Polar residues" evidence="7">
    <location>
        <begin position="11"/>
        <end position="24"/>
    </location>
</feature>
<dbReference type="InterPro" id="IPR034808">
    <property type="entry name" value="Nop4p_RRM3"/>
</dbReference>
<evidence type="ECO:0000259" key="8">
    <source>
        <dbReference type="PROSITE" id="PS50102"/>
    </source>
</evidence>
<evidence type="ECO:0000313" key="9">
    <source>
        <dbReference type="EMBL" id="GES96763.1"/>
    </source>
</evidence>
<dbReference type="FunFam" id="3.30.70.330:FF:000406">
    <property type="entry name" value="Related to Nucleolar protein NOP4"/>
    <property type="match status" value="1"/>
</dbReference>
<evidence type="ECO:0000256" key="2">
    <source>
        <dbReference type="ARBA" id="ARBA00022737"/>
    </source>
</evidence>
<evidence type="ECO:0000256" key="1">
    <source>
        <dbReference type="ARBA" id="ARBA00004123"/>
    </source>
</evidence>
<evidence type="ECO:0000256" key="6">
    <source>
        <dbReference type="SAM" id="Coils"/>
    </source>
</evidence>
<dbReference type="GO" id="GO:0003729">
    <property type="term" value="F:mRNA binding"/>
    <property type="evidence" value="ECO:0007669"/>
    <property type="project" value="TreeGrafter"/>
</dbReference>
<feature type="domain" description="RRM" evidence="8">
    <location>
        <begin position="31"/>
        <end position="145"/>
    </location>
</feature>
<dbReference type="EMBL" id="BLAL01000252">
    <property type="protein sequence ID" value="GES96763.1"/>
    <property type="molecule type" value="Genomic_DNA"/>
</dbReference>
<dbReference type="InterPro" id="IPR012677">
    <property type="entry name" value="Nucleotide-bd_a/b_plait_sf"/>
</dbReference>
<proteinExistence type="predicted"/>
<comment type="subcellular location">
    <subcellularLocation>
        <location evidence="1">Nucleus</location>
    </subcellularLocation>
</comment>
<sequence length="811" mass="93326">MTSTEEKYSERSLNTKQNVSCSNSSSLRNKTTLFVRRIPYDATNNEFEEFFSSIGPLRSCFLVKDKEESNNALISDSINDVPSINSNKKITFTKETNPSVKNIEKNKGFGFVQFVLAQDAEKALKELKKVKFRGKSTLKMEYATKKHEKPPEVIQKVVKRKFSSQDDNNEKKKLIKMESIEKDSDRIIVLQNLPKDLTRKKIYKKVRKFGYVQDMKFPNGEDFTDIVHIIFKSAKDANDALLHLDGHIFHGSMMSAKLLSKADEKKGRLIVRNIPWQYREQELLKIFSKYGEVTEVNLPRKFIGGPLRGFAYIQYTNPKYAEKAISELNETKHHGRIIAVDWALPKDKYLEAIGSQQIGGHDEERMQDDNSGGKSNDQEEDNDIENEMEQGEDEQEEDNIINEGDDESQDEGKQEVDDYMDNSDESEDENDSDNVSFDIENKDNDREKLSEEDECDVIEIHNETQKNIYPPSKGTVLFIRNLSFDATEEELSNIFRPFGPLRYCVITMDHQTGRSRGTGFVCFKQKEHAEACLAEASKSNQETINELEANSRKKKRKELIFKSVLTADPSDSLASKFTLHGRVLSIVKAVNRDEADKLKEMNQQKKRKEDKRNIYLMQEGVVFPGTKAANSLTPSEVNKCVASYSTRKNLLAKNPNLYISKTRLSIRNLPLTINENKLKILGKESIKKFKEEVENKERKDLTENEKIEGWNKKVVVKQAKIIRAKDRIDTATQKLRSKGYGFLEFTQHAHALAALRYLNNNPELFGEKKRLIVEFAIENFIIVKKRLERLDRLGNNKNGGIKKDNIKKRKM</sequence>
<keyword evidence="2" id="KW-0677">Repeat</keyword>
<feature type="domain" description="RRM" evidence="8">
    <location>
        <begin position="267"/>
        <end position="345"/>
    </location>
</feature>
<dbReference type="OrthoDB" id="267048at2759"/>
<dbReference type="Gene3D" id="3.30.70.330">
    <property type="match status" value="5"/>
</dbReference>
<dbReference type="Pfam" id="PF00076">
    <property type="entry name" value="RRM_1"/>
    <property type="match status" value="5"/>
</dbReference>
<dbReference type="PROSITE" id="PS50102">
    <property type="entry name" value="RRM"/>
    <property type="match status" value="5"/>
</dbReference>
<gene>
    <name evidence="9" type="ORF">RCL2_002337900</name>
</gene>